<evidence type="ECO:0000256" key="6">
    <source>
        <dbReference type="ARBA" id="ARBA00023163"/>
    </source>
</evidence>
<keyword evidence="5" id="KW-0238">DNA-binding</keyword>
<evidence type="ECO:0000256" key="2">
    <source>
        <dbReference type="ARBA" id="ARBA00022723"/>
    </source>
</evidence>
<keyword evidence="9" id="KW-1185">Reference proteome</keyword>
<dbReference type="GO" id="GO:0046872">
    <property type="term" value="F:metal ion binding"/>
    <property type="evidence" value="ECO:0007669"/>
    <property type="project" value="UniProtKB-KW"/>
</dbReference>
<dbReference type="InterPro" id="IPR052202">
    <property type="entry name" value="Yeast_MetPath_Reg"/>
</dbReference>
<comment type="caution">
    <text evidence="8">The sequence shown here is derived from an EMBL/GenBank/DDBJ whole genome shotgun (WGS) entry which is preliminary data.</text>
</comment>
<dbReference type="GO" id="GO:0043565">
    <property type="term" value="F:sequence-specific DNA binding"/>
    <property type="evidence" value="ECO:0007669"/>
    <property type="project" value="TreeGrafter"/>
</dbReference>
<keyword evidence="4" id="KW-0805">Transcription regulation</keyword>
<dbReference type="Proteomes" id="UP000701341">
    <property type="component" value="Unassembled WGS sequence"/>
</dbReference>
<dbReference type="AlphaFoldDB" id="A0A9P5GTT0"/>
<comment type="subcellular location">
    <subcellularLocation>
        <location evidence="1">Nucleus</location>
    </subcellularLocation>
</comment>
<protein>
    <submittedName>
        <fullName evidence="8">Uncharacterized protein</fullName>
    </submittedName>
</protein>
<keyword evidence="6" id="KW-0804">Transcription</keyword>
<reference evidence="8" key="1">
    <citation type="submission" date="2020-02" db="EMBL/GenBank/DDBJ databases">
        <authorList>
            <person name="Lichtner F.J."/>
        </authorList>
    </citation>
    <scope>NUCLEOTIDE SEQUENCE</scope>
    <source>
        <strain evidence="8">G10</strain>
    </source>
</reference>
<dbReference type="GO" id="GO:0005634">
    <property type="term" value="C:nucleus"/>
    <property type="evidence" value="ECO:0007669"/>
    <property type="project" value="UniProtKB-SubCell"/>
</dbReference>
<sequence>MEVEEKLKLHYEKLRMEQLYHNAVALLFQPSQMFPSPSQDALLLCYHSCSRRLQVYDTLSNQEMLLYNWRNIHGIFSSGATIVYCIWASRRLQTTIPFEKILRDLRTCSNHLSIGSQWWPSVRTGKESFEKMIDLMIKFLSNAQEPAPPSTLPPTAMRRRLGSPNSVDNDVAESEVLQIGLGVEHTIQPLDSAQIAFDDMDFSATAFDPLNAFNSDEISIEVAMETFMADYLHDDWGWDPFSGSVGLTDNSRPPL</sequence>
<dbReference type="GO" id="GO:0045944">
    <property type="term" value="P:positive regulation of transcription by RNA polymerase II"/>
    <property type="evidence" value="ECO:0007669"/>
    <property type="project" value="TreeGrafter"/>
</dbReference>
<organism evidence="8 9">
    <name type="scientific">Penicillium crustosum</name>
    <name type="common">Blue mold fungus</name>
    <dbReference type="NCBI Taxonomy" id="36656"/>
    <lineage>
        <taxon>Eukaryota</taxon>
        <taxon>Fungi</taxon>
        <taxon>Dikarya</taxon>
        <taxon>Ascomycota</taxon>
        <taxon>Pezizomycotina</taxon>
        <taxon>Eurotiomycetes</taxon>
        <taxon>Eurotiomycetidae</taxon>
        <taxon>Eurotiales</taxon>
        <taxon>Aspergillaceae</taxon>
        <taxon>Penicillium</taxon>
    </lineage>
</organism>
<accession>A0A9P5GTT0</accession>
<dbReference type="PANTHER" id="PTHR47782:SF1">
    <property type="entry name" value="PYRIMIDINE PATHWAY REGULATORY PROTEIN 1"/>
    <property type="match status" value="1"/>
</dbReference>
<evidence type="ECO:0000313" key="8">
    <source>
        <dbReference type="EMBL" id="KAF7529329.1"/>
    </source>
</evidence>
<keyword evidence="3" id="KW-0862">Zinc</keyword>
<evidence type="ECO:0000313" key="9">
    <source>
        <dbReference type="Proteomes" id="UP000701341"/>
    </source>
</evidence>
<gene>
    <name evidence="8" type="ORF">PCG10_008039</name>
</gene>
<dbReference type="GO" id="GO:0000981">
    <property type="term" value="F:DNA-binding transcription factor activity, RNA polymerase II-specific"/>
    <property type="evidence" value="ECO:0007669"/>
    <property type="project" value="TreeGrafter"/>
</dbReference>
<dbReference type="EMBL" id="JAAOZQ010000006">
    <property type="protein sequence ID" value="KAF7529329.1"/>
    <property type="molecule type" value="Genomic_DNA"/>
</dbReference>
<proteinExistence type="predicted"/>
<evidence type="ECO:0000256" key="7">
    <source>
        <dbReference type="ARBA" id="ARBA00023242"/>
    </source>
</evidence>
<evidence type="ECO:0000256" key="3">
    <source>
        <dbReference type="ARBA" id="ARBA00022833"/>
    </source>
</evidence>
<dbReference type="PANTHER" id="PTHR47782">
    <property type="entry name" value="ZN(II)2CYS6 TRANSCRIPTION FACTOR (EUROFUNG)-RELATED"/>
    <property type="match status" value="1"/>
</dbReference>
<evidence type="ECO:0000256" key="5">
    <source>
        <dbReference type="ARBA" id="ARBA00023125"/>
    </source>
</evidence>
<keyword evidence="7" id="KW-0539">Nucleus</keyword>
<evidence type="ECO:0000256" key="4">
    <source>
        <dbReference type="ARBA" id="ARBA00023015"/>
    </source>
</evidence>
<evidence type="ECO:0000256" key="1">
    <source>
        <dbReference type="ARBA" id="ARBA00004123"/>
    </source>
</evidence>
<keyword evidence="2" id="KW-0479">Metal-binding</keyword>
<name>A0A9P5GTT0_PENCR</name>